<evidence type="ECO:0000256" key="1">
    <source>
        <dbReference type="SAM" id="SignalP"/>
    </source>
</evidence>
<accession>A0A3A1PGU3</accession>
<gene>
    <name evidence="2" type="ORF">D2V17_00905</name>
</gene>
<dbReference type="OrthoDB" id="7428103at2"/>
<organism evidence="2 3">
    <name type="scientific">Aurantiacibacter xanthus</name>
    <dbReference type="NCBI Taxonomy" id="1784712"/>
    <lineage>
        <taxon>Bacteria</taxon>
        <taxon>Pseudomonadati</taxon>
        <taxon>Pseudomonadota</taxon>
        <taxon>Alphaproteobacteria</taxon>
        <taxon>Sphingomonadales</taxon>
        <taxon>Erythrobacteraceae</taxon>
        <taxon>Aurantiacibacter</taxon>
    </lineage>
</organism>
<dbReference type="RefSeq" id="WP_119591268.1">
    <property type="nucleotide sequence ID" value="NZ_QXFM01000006.1"/>
</dbReference>
<reference evidence="2 3" key="1">
    <citation type="submission" date="2018-08" db="EMBL/GenBank/DDBJ databases">
        <title>Erythrobacter zhengii sp.nov., a bacterium isolated from deep-sea sediment.</title>
        <authorList>
            <person name="Fang C."/>
            <person name="Wu Y.-H."/>
            <person name="Sun C."/>
            <person name="Wang H."/>
            <person name="Cheng H."/>
            <person name="Meng F.-X."/>
            <person name="Wang C.-S."/>
            <person name="Xu X.-W."/>
        </authorList>
    </citation>
    <scope>NUCLEOTIDE SEQUENCE [LARGE SCALE GENOMIC DNA]</scope>
    <source>
        <strain evidence="2 3">CCTCC AB 2015396</strain>
    </source>
</reference>
<name>A0A3A1PGU3_9SPHN</name>
<evidence type="ECO:0000313" key="3">
    <source>
        <dbReference type="Proteomes" id="UP000265366"/>
    </source>
</evidence>
<sequence>MIRRSCTIVLACAGLAACAAPAYVSPVEVTRFVGAAPAQLGTGTISVEFGPGLQRSPNESVYRTAVERELASLGYSVRPSGGAQVAQVSLEQFVDDPDAGRRPVSVGGGASVGSYGSGVGLGIGLDLTPRAAERLDTRLAVAIRPGAGTENLWEGRAQMIASANSNYADQTAAAARLAAALFSNFPGISGETIQVD</sequence>
<proteinExistence type="predicted"/>
<feature type="signal peptide" evidence="1">
    <location>
        <begin position="1"/>
        <end position="22"/>
    </location>
</feature>
<protein>
    <submittedName>
        <fullName evidence="2">DUF4136 domain-containing protein</fullName>
    </submittedName>
</protein>
<keyword evidence="1" id="KW-0732">Signal</keyword>
<evidence type="ECO:0000313" key="2">
    <source>
        <dbReference type="EMBL" id="RIV92852.1"/>
    </source>
</evidence>
<comment type="caution">
    <text evidence="2">The sequence shown here is derived from an EMBL/GenBank/DDBJ whole genome shotgun (WGS) entry which is preliminary data.</text>
</comment>
<feature type="chain" id="PRO_5017320639" evidence="1">
    <location>
        <begin position="23"/>
        <end position="196"/>
    </location>
</feature>
<dbReference type="Proteomes" id="UP000265366">
    <property type="component" value="Unassembled WGS sequence"/>
</dbReference>
<dbReference type="EMBL" id="QXFM01000006">
    <property type="protein sequence ID" value="RIV92852.1"/>
    <property type="molecule type" value="Genomic_DNA"/>
</dbReference>
<keyword evidence="3" id="KW-1185">Reference proteome</keyword>
<dbReference type="AlphaFoldDB" id="A0A3A1PGU3"/>
<dbReference type="PROSITE" id="PS51257">
    <property type="entry name" value="PROKAR_LIPOPROTEIN"/>
    <property type="match status" value="1"/>
</dbReference>